<dbReference type="InterPro" id="IPR036188">
    <property type="entry name" value="FAD/NAD-bd_sf"/>
</dbReference>
<dbReference type="Proteomes" id="UP000006352">
    <property type="component" value="Unassembled WGS sequence"/>
</dbReference>
<dbReference type="GeneID" id="24094046"/>
<evidence type="ECO:0000256" key="2">
    <source>
        <dbReference type="ARBA" id="ARBA00022630"/>
    </source>
</evidence>
<dbReference type="SUPFAM" id="SSF51905">
    <property type="entry name" value="FAD/NAD(P)-binding domain"/>
    <property type="match status" value="1"/>
</dbReference>
<gene>
    <name evidence="6" type="ORF">FIBRA_01150</name>
</gene>
<dbReference type="EMBL" id="HE796917">
    <property type="protein sequence ID" value="CCL99135.1"/>
    <property type="molecule type" value="Genomic_DNA"/>
</dbReference>
<dbReference type="InterPro" id="IPR002938">
    <property type="entry name" value="FAD-bd"/>
</dbReference>
<dbReference type="AlphaFoldDB" id="J4GJF4"/>
<evidence type="ECO:0000259" key="5">
    <source>
        <dbReference type="Pfam" id="PF01494"/>
    </source>
</evidence>
<keyword evidence="4" id="KW-0560">Oxidoreductase</keyword>
<evidence type="ECO:0000256" key="1">
    <source>
        <dbReference type="ARBA" id="ARBA00001974"/>
    </source>
</evidence>
<dbReference type="InParanoid" id="J4GJF4"/>
<dbReference type="STRING" id="599839.J4GJF4"/>
<keyword evidence="7" id="KW-1185">Reference proteome</keyword>
<feature type="domain" description="FAD-binding" evidence="5">
    <location>
        <begin position="7"/>
        <end position="382"/>
    </location>
</feature>
<accession>J4GJF4</accession>
<dbReference type="HOGENOM" id="CLU_009665_20_0_1"/>
<comment type="cofactor">
    <cofactor evidence="1">
        <name>FAD</name>
        <dbReference type="ChEBI" id="CHEBI:57692"/>
    </cofactor>
</comment>
<dbReference type="OrthoDB" id="2690153at2759"/>
<dbReference type="Gene3D" id="3.50.50.60">
    <property type="entry name" value="FAD/NAD(P)-binding domain"/>
    <property type="match status" value="1"/>
</dbReference>
<keyword evidence="2" id="KW-0285">Flavoprotein</keyword>
<evidence type="ECO:0000256" key="4">
    <source>
        <dbReference type="ARBA" id="ARBA00023002"/>
    </source>
</evidence>
<sequence length="445" mass="47907">MALPQSADVLIVGAGPTGLTCALSLLNQGCSNIVIVDRLQQGINASRAIVIHAATLEALNRIGCAQPVVESGRSVSSVGFLNGGKFYRNSRFDKLAPYTKFPMALINTQTVTEQILERTLRDRGVTVLRPYTAINLKRNERDAQVTDVYFEGGEILQTRCVIGADGARSMVRQVTHVGFTGLDGEDTGEGATTFTQMIIADVTFTEPVRPVTDGLVFALSPDNGCLCVRLPPAPDYPEKEVYRIAAGIPSSLGVPPPSPSTEYVQSLLDAWGTGLFSTPAIISKTIWASRFRTHSALADTFFTHVPVTPGDPSPAGRGGVVILLGDAAHIHPPVGGQGMNLGIRDAISLGSVVAAYLKNEDTSDSAADAPLQQWAIVRRERAMTVIRSVQGLLWVLTIPDKTTWFLGFIPVNLYWLRNIVIAAIARIAWVQKMIAWRLSGLAFSD</sequence>
<dbReference type="PANTHER" id="PTHR43004">
    <property type="entry name" value="TRK SYSTEM POTASSIUM UPTAKE PROTEIN"/>
    <property type="match status" value="1"/>
</dbReference>
<keyword evidence="3" id="KW-0274">FAD</keyword>
<dbReference type="GO" id="GO:0016709">
    <property type="term" value="F:oxidoreductase activity, acting on paired donors, with incorporation or reduction of molecular oxygen, NAD(P)H as one donor, and incorporation of one atom of oxygen"/>
    <property type="evidence" value="ECO:0007669"/>
    <property type="project" value="UniProtKB-ARBA"/>
</dbReference>
<reference evidence="6 7" key="1">
    <citation type="journal article" date="2012" name="Appl. Environ. Microbiol.">
        <title>Short-read sequencing for genomic analysis of the brown rot fungus Fibroporia radiculosa.</title>
        <authorList>
            <person name="Tang J.D."/>
            <person name="Perkins A.D."/>
            <person name="Sonstegard T.S."/>
            <person name="Schroeder S.G."/>
            <person name="Burgess S.C."/>
            <person name="Diehl S.V."/>
        </authorList>
    </citation>
    <scope>NUCLEOTIDE SEQUENCE [LARGE SCALE GENOMIC DNA]</scope>
    <source>
        <strain evidence="6 7">TFFH 294</strain>
    </source>
</reference>
<evidence type="ECO:0000313" key="6">
    <source>
        <dbReference type="EMBL" id="CCL99135.1"/>
    </source>
</evidence>
<protein>
    <recommendedName>
        <fullName evidence="5">FAD-binding domain-containing protein</fullName>
    </recommendedName>
</protein>
<dbReference type="PANTHER" id="PTHR43004:SF19">
    <property type="entry name" value="BINDING MONOOXYGENASE, PUTATIVE (JCVI)-RELATED"/>
    <property type="match status" value="1"/>
</dbReference>
<dbReference type="InterPro" id="IPR050641">
    <property type="entry name" value="RIFMO-like"/>
</dbReference>
<name>J4GJF4_9APHY</name>
<proteinExistence type="predicted"/>
<evidence type="ECO:0000313" key="7">
    <source>
        <dbReference type="Proteomes" id="UP000006352"/>
    </source>
</evidence>
<dbReference type="Pfam" id="PF01494">
    <property type="entry name" value="FAD_binding_3"/>
    <property type="match status" value="1"/>
</dbReference>
<dbReference type="RefSeq" id="XP_012178418.1">
    <property type="nucleotide sequence ID" value="XM_012323028.1"/>
</dbReference>
<organism evidence="6 7">
    <name type="scientific">Fibroporia radiculosa</name>
    <dbReference type="NCBI Taxonomy" id="599839"/>
    <lineage>
        <taxon>Eukaryota</taxon>
        <taxon>Fungi</taxon>
        <taxon>Dikarya</taxon>
        <taxon>Basidiomycota</taxon>
        <taxon>Agaricomycotina</taxon>
        <taxon>Agaricomycetes</taxon>
        <taxon>Polyporales</taxon>
        <taxon>Fibroporiaceae</taxon>
        <taxon>Fibroporia</taxon>
    </lineage>
</organism>
<evidence type="ECO:0000256" key="3">
    <source>
        <dbReference type="ARBA" id="ARBA00022827"/>
    </source>
</evidence>
<dbReference type="PRINTS" id="PR00420">
    <property type="entry name" value="RNGMNOXGNASE"/>
</dbReference>
<dbReference type="Gene3D" id="3.30.70.2450">
    <property type="match status" value="1"/>
</dbReference>
<dbReference type="GO" id="GO:0071949">
    <property type="term" value="F:FAD binding"/>
    <property type="evidence" value="ECO:0007669"/>
    <property type="project" value="InterPro"/>
</dbReference>